<keyword evidence="1" id="KW-1071">Ligand-gated ion channel</keyword>
<dbReference type="InterPro" id="IPR014710">
    <property type="entry name" value="RmlC-like_jellyroll"/>
</dbReference>
<dbReference type="InterPro" id="IPR050866">
    <property type="entry name" value="CNG_cation_channel"/>
</dbReference>
<keyword evidence="1" id="KW-0813">Transport</keyword>
<reference evidence="3" key="1">
    <citation type="submission" date="2020-12" db="EMBL/GenBank/DDBJ databases">
        <authorList>
            <person name="Iha C."/>
        </authorList>
    </citation>
    <scope>NUCLEOTIDE SEQUENCE</scope>
</reference>
<sequence length="99" mass="11062">MGNLPIFSEHGVAFERAIVKHFQTRIFVPDDYVVEYGDTGLEMFIIKDGACRVTTGDGKVELAFLKAGDYFGDIDMILGVRRIAAVKTITYCTLLVLKR</sequence>
<dbReference type="GO" id="GO:0005221">
    <property type="term" value="F:intracellularly cyclic nucleotide-activated monoatomic cation channel activity"/>
    <property type="evidence" value="ECO:0007669"/>
    <property type="project" value="InterPro"/>
</dbReference>
<comment type="caution">
    <text evidence="3">The sequence shown here is derived from an EMBL/GenBank/DDBJ whole genome shotgun (WGS) entry which is preliminary data.</text>
</comment>
<dbReference type="Gene3D" id="2.60.120.10">
    <property type="entry name" value="Jelly Rolls"/>
    <property type="match status" value="1"/>
</dbReference>
<dbReference type="OrthoDB" id="421226at2759"/>
<dbReference type="EMBL" id="CAJHUC010000749">
    <property type="protein sequence ID" value="CAD7698056.1"/>
    <property type="molecule type" value="Genomic_DNA"/>
</dbReference>
<evidence type="ECO:0000259" key="2">
    <source>
        <dbReference type="PROSITE" id="PS50042"/>
    </source>
</evidence>
<dbReference type="Pfam" id="PF00027">
    <property type="entry name" value="cNMP_binding"/>
    <property type="match status" value="1"/>
</dbReference>
<evidence type="ECO:0000313" key="3">
    <source>
        <dbReference type="EMBL" id="CAD7698056.1"/>
    </source>
</evidence>
<organism evidence="3 4">
    <name type="scientific">Ostreobium quekettii</name>
    <dbReference type="NCBI Taxonomy" id="121088"/>
    <lineage>
        <taxon>Eukaryota</taxon>
        <taxon>Viridiplantae</taxon>
        <taxon>Chlorophyta</taxon>
        <taxon>core chlorophytes</taxon>
        <taxon>Ulvophyceae</taxon>
        <taxon>TCBD clade</taxon>
        <taxon>Bryopsidales</taxon>
        <taxon>Ostreobineae</taxon>
        <taxon>Ostreobiaceae</taxon>
        <taxon>Ostreobium</taxon>
    </lineage>
</organism>
<keyword evidence="1" id="KW-0407">Ion channel</keyword>
<feature type="domain" description="Cyclic nucleotide-binding" evidence="2">
    <location>
        <begin position="6"/>
        <end position="99"/>
    </location>
</feature>
<dbReference type="InterPro" id="IPR000595">
    <property type="entry name" value="cNMP-bd_dom"/>
</dbReference>
<dbReference type="PROSITE" id="PS50042">
    <property type="entry name" value="CNMP_BINDING_3"/>
    <property type="match status" value="1"/>
</dbReference>
<keyword evidence="4" id="KW-1185">Reference proteome</keyword>
<dbReference type="InterPro" id="IPR018490">
    <property type="entry name" value="cNMP-bd_dom_sf"/>
</dbReference>
<dbReference type="Proteomes" id="UP000708148">
    <property type="component" value="Unassembled WGS sequence"/>
</dbReference>
<dbReference type="CDD" id="cd00038">
    <property type="entry name" value="CAP_ED"/>
    <property type="match status" value="1"/>
</dbReference>
<protein>
    <recommendedName>
        <fullName evidence="2">Cyclic nucleotide-binding domain-containing protein</fullName>
    </recommendedName>
</protein>
<name>A0A8S1IS15_9CHLO</name>
<keyword evidence="1" id="KW-0406">Ion transport</keyword>
<dbReference type="PANTHER" id="PTHR45638">
    <property type="entry name" value="CYCLIC NUCLEOTIDE-GATED CATION CHANNEL SUBUNIT A"/>
    <property type="match status" value="1"/>
</dbReference>
<dbReference type="SUPFAM" id="SSF51206">
    <property type="entry name" value="cAMP-binding domain-like"/>
    <property type="match status" value="1"/>
</dbReference>
<dbReference type="PANTHER" id="PTHR45638:SF11">
    <property type="entry name" value="CYCLIC NUCLEOTIDE-GATED CATION CHANNEL SUBUNIT A"/>
    <property type="match status" value="1"/>
</dbReference>
<dbReference type="AlphaFoldDB" id="A0A8S1IS15"/>
<dbReference type="GO" id="GO:0044877">
    <property type="term" value="F:protein-containing complex binding"/>
    <property type="evidence" value="ECO:0007669"/>
    <property type="project" value="TreeGrafter"/>
</dbReference>
<evidence type="ECO:0000256" key="1">
    <source>
        <dbReference type="ARBA" id="ARBA00023286"/>
    </source>
</evidence>
<proteinExistence type="predicted"/>
<evidence type="ECO:0000313" key="4">
    <source>
        <dbReference type="Proteomes" id="UP000708148"/>
    </source>
</evidence>
<gene>
    <name evidence="3" type="ORF">OSTQU699_LOCUS3417</name>
</gene>
<accession>A0A8S1IS15</accession>